<dbReference type="PANTHER" id="PTHR24329">
    <property type="entry name" value="HOMEOBOX PROTEIN ARISTALESS"/>
    <property type="match status" value="1"/>
</dbReference>
<evidence type="ECO:0000313" key="9">
    <source>
        <dbReference type="EMBL" id="KAF6435802.1"/>
    </source>
</evidence>
<dbReference type="InterPro" id="IPR020479">
    <property type="entry name" value="HD_metazoa"/>
</dbReference>
<keyword evidence="3 5" id="KW-0371">Homeobox</keyword>
<organism evidence="9 10">
    <name type="scientific">Rousettus aegyptiacus</name>
    <name type="common">Egyptian fruit bat</name>
    <name type="synonym">Pteropus aegyptiacus</name>
    <dbReference type="NCBI Taxonomy" id="9407"/>
    <lineage>
        <taxon>Eukaryota</taxon>
        <taxon>Metazoa</taxon>
        <taxon>Chordata</taxon>
        <taxon>Craniata</taxon>
        <taxon>Vertebrata</taxon>
        <taxon>Euteleostomi</taxon>
        <taxon>Mammalia</taxon>
        <taxon>Eutheria</taxon>
        <taxon>Laurasiatheria</taxon>
        <taxon>Chiroptera</taxon>
        <taxon>Yinpterochiroptera</taxon>
        <taxon>Pteropodoidea</taxon>
        <taxon>Pteropodidae</taxon>
        <taxon>Rousettinae</taxon>
        <taxon>Rousettus</taxon>
    </lineage>
</organism>
<proteinExistence type="predicted"/>
<gene>
    <name evidence="9" type="ORF">HJG63_012526</name>
</gene>
<dbReference type="SUPFAM" id="SSF46689">
    <property type="entry name" value="Homeodomain-like"/>
    <property type="match status" value="1"/>
</dbReference>
<dbReference type="GO" id="GO:0005634">
    <property type="term" value="C:nucleus"/>
    <property type="evidence" value="ECO:0007669"/>
    <property type="project" value="UniProtKB-SubCell"/>
</dbReference>
<dbReference type="InterPro" id="IPR009057">
    <property type="entry name" value="Homeodomain-like_sf"/>
</dbReference>
<dbReference type="InterPro" id="IPR050649">
    <property type="entry name" value="Paired_Homeobox_TFs"/>
</dbReference>
<keyword evidence="2 5" id="KW-0238">DNA-binding</keyword>
<evidence type="ECO:0000259" key="8">
    <source>
        <dbReference type="PROSITE" id="PS50071"/>
    </source>
</evidence>
<evidence type="ECO:0000313" key="10">
    <source>
        <dbReference type="Proteomes" id="UP000593571"/>
    </source>
</evidence>
<dbReference type="Gene3D" id="1.10.10.60">
    <property type="entry name" value="Homeodomain-like"/>
    <property type="match status" value="1"/>
</dbReference>
<evidence type="ECO:0000256" key="3">
    <source>
        <dbReference type="ARBA" id="ARBA00023155"/>
    </source>
</evidence>
<evidence type="ECO:0000256" key="6">
    <source>
        <dbReference type="RuleBase" id="RU000682"/>
    </source>
</evidence>
<dbReference type="AlphaFoldDB" id="A0A7J8EL63"/>
<keyword evidence="4 5" id="KW-0539">Nucleus</keyword>
<dbReference type="PANTHER" id="PTHR24329:SF545">
    <property type="entry name" value="HOMEOBOX PROTEIN ESX1"/>
    <property type="match status" value="1"/>
</dbReference>
<protein>
    <recommendedName>
        <fullName evidence="8">Homeobox domain-containing protein</fullName>
    </recommendedName>
</protein>
<dbReference type="PROSITE" id="PS50071">
    <property type="entry name" value="HOMEOBOX_2"/>
    <property type="match status" value="1"/>
</dbReference>
<name>A0A7J8EL63_ROUAE</name>
<feature type="compositionally biased region" description="Gly residues" evidence="7">
    <location>
        <begin position="73"/>
        <end position="82"/>
    </location>
</feature>
<dbReference type="GO" id="GO:0000981">
    <property type="term" value="F:DNA-binding transcription factor activity, RNA polymerase II-specific"/>
    <property type="evidence" value="ECO:0007669"/>
    <property type="project" value="InterPro"/>
</dbReference>
<comment type="caution">
    <text evidence="9">The sequence shown here is derived from an EMBL/GenBank/DDBJ whole genome shotgun (WGS) entry which is preliminary data.</text>
</comment>
<feature type="region of interest" description="Disordered" evidence="7">
    <location>
        <begin position="17"/>
        <end position="99"/>
    </location>
</feature>
<dbReference type="Pfam" id="PF00046">
    <property type="entry name" value="Homeodomain"/>
    <property type="match status" value="1"/>
</dbReference>
<dbReference type="PROSITE" id="PS00027">
    <property type="entry name" value="HOMEOBOX_1"/>
    <property type="match status" value="1"/>
</dbReference>
<evidence type="ECO:0000256" key="5">
    <source>
        <dbReference type="PROSITE-ProRule" id="PRU00108"/>
    </source>
</evidence>
<dbReference type="SMART" id="SM00389">
    <property type="entry name" value="HOX"/>
    <property type="match status" value="1"/>
</dbReference>
<dbReference type="CDD" id="cd00086">
    <property type="entry name" value="homeodomain"/>
    <property type="match status" value="1"/>
</dbReference>
<dbReference type="InterPro" id="IPR001356">
    <property type="entry name" value="HD"/>
</dbReference>
<dbReference type="InterPro" id="IPR017970">
    <property type="entry name" value="Homeobox_CS"/>
</dbReference>
<feature type="DNA-binding region" description="Homeobox" evidence="5">
    <location>
        <begin position="106"/>
        <end position="165"/>
    </location>
</feature>
<accession>A0A7J8EL63</accession>
<dbReference type="FunFam" id="1.10.10.60:FF:000679">
    <property type="entry name" value="Homeobox protein aristaless"/>
    <property type="match status" value="1"/>
</dbReference>
<evidence type="ECO:0000256" key="2">
    <source>
        <dbReference type="ARBA" id="ARBA00023125"/>
    </source>
</evidence>
<evidence type="ECO:0000256" key="1">
    <source>
        <dbReference type="ARBA" id="ARBA00004123"/>
    </source>
</evidence>
<comment type="subcellular location">
    <subcellularLocation>
        <location evidence="1 5 6">Nucleus</location>
    </subcellularLocation>
</comment>
<evidence type="ECO:0000256" key="4">
    <source>
        <dbReference type="ARBA" id="ARBA00023242"/>
    </source>
</evidence>
<sequence length="263" mass="28716">MAYYSWCSQNDRGYRNLGVDGEEPRDVPPTVPSVVLRGRRAGTRSEPELGAAAAAVNVDGGGANPLDGETREGGGGGGGGGQELQQQQVDPAPPAAERPQVARRKLRRGRAAFTQLQLQELEMFFRRSRYPDLFEREQIARHLNLTEARVQVWFQNRRAKWRRHQRAMVFRNLVPIALGPPVGVIYDGPYAAIPVLEPAWRFVPLAPGPIMPPGPPPPPVQPPPPAPPIMPMPRLPHVPPLALAPVGVAWAPVINGHFAAPIF</sequence>
<keyword evidence="10" id="KW-1185">Reference proteome</keyword>
<dbReference type="PRINTS" id="PR00024">
    <property type="entry name" value="HOMEOBOX"/>
</dbReference>
<reference evidence="9 10" key="1">
    <citation type="journal article" date="2020" name="Nature">
        <title>Six reference-quality genomes reveal evolution of bat adaptations.</title>
        <authorList>
            <person name="Jebb D."/>
            <person name="Huang Z."/>
            <person name="Pippel M."/>
            <person name="Hughes G.M."/>
            <person name="Lavrichenko K."/>
            <person name="Devanna P."/>
            <person name="Winkler S."/>
            <person name="Jermiin L.S."/>
            <person name="Skirmuntt E.C."/>
            <person name="Katzourakis A."/>
            <person name="Burkitt-Gray L."/>
            <person name="Ray D.A."/>
            <person name="Sullivan K.A.M."/>
            <person name="Roscito J.G."/>
            <person name="Kirilenko B.M."/>
            <person name="Davalos L.M."/>
            <person name="Corthals A.P."/>
            <person name="Power M.L."/>
            <person name="Jones G."/>
            <person name="Ransome R.D."/>
            <person name="Dechmann D.K.N."/>
            <person name="Locatelli A.G."/>
            <person name="Puechmaille S.J."/>
            <person name="Fedrigo O."/>
            <person name="Jarvis E.D."/>
            <person name="Hiller M."/>
            <person name="Vernes S.C."/>
            <person name="Myers E.W."/>
            <person name="Teeling E.C."/>
        </authorList>
    </citation>
    <scope>NUCLEOTIDE SEQUENCE [LARGE SCALE GENOMIC DNA]</scope>
    <source>
        <strain evidence="9">MRouAeg1</strain>
        <tissue evidence="9">Muscle</tissue>
    </source>
</reference>
<dbReference type="OrthoDB" id="6159439at2759"/>
<evidence type="ECO:0000256" key="7">
    <source>
        <dbReference type="SAM" id="MobiDB-lite"/>
    </source>
</evidence>
<feature type="domain" description="Homeobox" evidence="8">
    <location>
        <begin position="104"/>
        <end position="164"/>
    </location>
</feature>
<dbReference type="EMBL" id="JACASE010000009">
    <property type="protein sequence ID" value="KAF6435802.1"/>
    <property type="molecule type" value="Genomic_DNA"/>
</dbReference>
<dbReference type="GO" id="GO:0000977">
    <property type="term" value="F:RNA polymerase II transcription regulatory region sequence-specific DNA binding"/>
    <property type="evidence" value="ECO:0007669"/>
    <property type="project" value="TreeGrafter"/>
</dbReference>
<dbReference type="Proteomes" id="UP000593571">
    <property type="component" value="Unassembled WGS sequence"/>
</dbReference>